<dbReference type="VEuPathDB" id="FungiDB:FOZG_12069"/>
<evidence type="ECO:0000256" key="3">
    <source>
        <dbReference type="ARBA" id="ARBA00022617"/>
    </source>
</evidence>
<evidence type="ECO:0000256" key="2">
    <source>
        <dbReference type="ARBA" id="ARBA00022559"/>
    </source>
</evidence>
<dbReference type="Gene3D" id="1.10.489.10">
    <property type="entry name" value="Chloroperoxidase-like"/>
    <property type="match status" value="1"/>
</dbReference>
<evidence type="ECO:0000313" key="10">
    <source>
        <dbReference type="Proteomes" id="UP000285084"/>
    </source>
</evidence>
<comment type="cofactor">
    <cofactor evidence="1">
        <name>heme b</name>
        <dbReference type="ChEBI" id="CHEBI:60344"/>
    </cofactor>
</comment>
<dbReference type="InterPro" id="IPR000028">
    <property type="entry name" value="Chloroperoxidase"/>
</dbReference>
<keyword evidence="5" id="KW-0560">Oxidoreductase</keyword>
<proteinExistence type="inferred from homology"/>
<dbReference type="Pfam" id="PF01328">
    <property type="entry name" value="Peroxidase_2"/>
    <property type="match status" value="1"/>
</dbReference>
<gene>
    <name evidence="9" type="ORF">BFJ69_g16833</name>
</gene>
<evidence type="ECO:0000256" key="4">
    <source>
        <dbReference type="ARBA" id="ARBA00022723"/>
    </source>
</evidence>
<feature type="domain" description="Heme haloperoxidase family profile" evidence="8">
    <location>
        <begin position="30"/>
        <end position="232"/>
    </location>
</feature>
<evidence type="ECO:0000256" key="5">
    <source>
        <dbReference type="ARBA" id="ARBA00023002"/>
    </source>
</evidence>
<dbReference type="PANTHER" id="PTHR33577">
    <property type="entry name" value="STERIGMATOCYSTIN BIOSYNTHESIS PEROXIDASE STCC-RELATED"/>
    <property type="match status" value="1"/>
</dbReference>
<sequence>MYFTLLNAVKALLNFETKGRDEEARKIRGEDHSYIRLNIADRAPCPGLNALANQGYLPRDGKNITLPRLEAALMTALHMSGTVAHALANTLKPVLREDGTFDLADSRKHNVVEHDRSLTRLDFRQGDNYTFQPHMLQAMIDDAEGGPVTLKTLAKTYIRRKKEHKETGGAPLGLRLWFVNLLITVGFINAEASGHPSPQQLTTFYTEERLEDYILENPEPRTLHGLVWKAVILLWHVNFG</sequence>
<dbReference type="AlphaFoldDB" id="A0A420MA04"/>
<evidence type="ECO:0000256" key="1">
    <source>
        <dbReference type="ARBA" id="ARBA00001970"/>
    </source>
</evidence>
<dbReference type="SUPFAM" id="SSF47571">
    <property type="entry name" value="Cloroperoxidase"/>
    <property type="match status" value="1"/>
</dbReference>
<protein>
    <recommendedName>
        <fullName evidence="8">Heme haloperoxidase family profile domain-containing protein</fullName>
    </recommendedName>
</protein>
<dbReference type="PANTHER" id="PTHR33577:SF9">
    <property type="entry name" value="PEROXIDASE STCC"/>
    <property type="match status" value="1"/>
</dbReference>
<dbReference type="PROSITE" id="PS51405">
    <property type="entry name" value="HEME_HALOPEROXIDASE"/>
    <property type="match status" value="1"/>
</dbReference>
<dbReference type="InterPro" id="IPR036851">
    <property type="entry name" value="Chloroperoxidase-like_sf"/>
</dbReference>
<evidence type="ECO:0000256" key="7">
    <source>
        <dbReference type="ARBA" id="ARBA00025795"/>
    </source>
</evidence>
<name>A0A420MA04_FUSOX</name>
<evidence type="ECO:0000259" key="8">
    <source>
        <dbReference type="PROSITE" id="PS51405"/>
    </source>
</evidence>
<dbReference type="Proteomes" id="UP000285084">
    <property type="component" value="Unassembled WGS sequence"/>
</dbReference>
<reference evidence="9 10" key="1">
    <citation type="journal article" date="2018" name="Sci. Rep.">
        <title>Characterisation of pathogen-specific regions and novel effector candidates in Fusarium oxysporum f. sp. cepae.</title>
        <authorList>
            <person name="Armitage A.D."/>
            <person name="Taylor A."/>
            <person name="Sobczyk M.K."/>
            <person name="Baxter L."/>
            <person name="Greenfield B.P."/>
            <person name="Bates H.J."/>
            <person name="Wilson F."/>
            <person name="Jackson A.C."/>
            <person name="Ott S."/>
            <person name="Harrison R.J."/>
            <person name="Clarkson J.P."/>
        </authorList>
    </citation>
    <scope>NUCLEOTIDE SEQUENCE [LARGE SCALE GENOMIC DNA]</scope>
    <source>
        <strain evidence="9 10">Fo_A13</strain>
    </source>
</reference>
<accession>A0A420MA04</accession>
<dbReference type="EMBL" id="MRCX01000557">
    <property type="protein sequence ID" value="RKK63876.1"/>
    <property type="molecule type" value="Genomic_DNA"/>
</dbReference>
<keyword evidence="3" id="KW-0349">Heme</keyword>
<keyword evidence="6" id="KW-0408">Iron</keyword>
<comment type="similarity">
    <text evidence="7">Belongs to the chloroperoxidase family.</text>
</comment>
<dbReference type="GO" id="GO:0004601">
    <property type="term" value="F:peroxidase activity"/>
    <property type="evidence" value="ECO:0007669"/>
    <property type="project" value="UniProtKB-KW"/>
</dbReference>
<dbReference type="GO" id="GO:0046872">
    <property type="term" value="F:metal ion binding"/>
    <property type="evidence" value="ECO:0007669"/>
    <property type="project" value="UniProtKB-KW"/>
</dbReference>
<keyword evidence="4" id="KW-0479">Metal-binding</keyword>
<evidence type="ECO:0000313" key="9">
    <source>
        <dbReference type="EMBL" id="RKK63876.1"/>
    </source>
</evidence>
<organism evidence="9 10">
    <name type="scientific">Fusarium oxysporum</name>
    <name type="common">Fusarium vascular wilt</name>
    <dbReference type="NCBI Taxonomy" id="5507"/>
    <lineage>
        <taxon>Eukaryota</taxon>
        <taxon>Fungi</taxon>
        <taxon>Dikarya</taxon>
        <taxon>Ascomycota</taxon>
        <taxon>Pezizomycotina</taxon>
        <taxon>Sordariomycetes</taxon>
        <taxon>Hypocreomycetidae</taxon>
        <taxon>Hypocreales</taxon>
        <taxon>Nectriaceae</taxon>
        <taxon>Fusarium</taxon>
        <taxon>Fusarium oxysporum species complex</taxon>
    </lineage>
</organism>
<keyword evidence="2" id="KW-0575">Peroxidase</keyword>
<evidence type="ECO:0000256" key="6">
    <source>
        <dbReference type="ARBA" id="ARBA00023004"/>
    </source>
</evidence>
<comment type="caution">
    <text evidence="9">The sequence shown here is derived from an EMBL/GenBank/DDBJ whole genome shotgun (WGS) entry which is preliminary data.</text>
</comment>